<evidence type="ECO:0000256" key="7">
    <source>
        <dbReference type="RuleBase" id="RU366058"/>
    </source>
</evidence>
<dbReference type="InterPro" id="IPR015414">
    <property type="entry name" value="TMEM64"/>
</dbReference>
<comment type="caution">
    <text evidence="9">The sequence shown here is derived from an EMBL/GenBank/DDBJ whole genome shotgun (WGS) entry which is preliminary data.</text>
</comment>
<keyword evidence="5 7" id="KW-1133">Transmembrane helix</keyword>
<keyword evidence="4 7" id="KW-0812">Transmembrane</keyword>
<dbReference type="OrthoDB" id="9813426at2"/>
<evidence type="ECO:0000256" key="3">
    <source>
        <dbReference type="ARBA" id="ARBA00022475"/>
    </source>
</evidence>
<dbReference type="AlphaFoldDB" id="A0A7K1UL02"/>
<evidence type="ECO:0000259" key="8">
    <source>
        <dbReference type="Pfam" id="PF09335"/>
    </source>
</evidence>
<dbReference type="PANTHER" id="PTHR12677">
    <property type="entry name" value="GOLGI APPARATUS MEMBRANE PROTEIN TVP38-RELATED"/>
    <property type="match status" value="1"/>
</dbReference>
<dbReference type="Proteomes" id="UP000460157">
    <property type="component" value="Unassembled WGS sequence"/>
</dbReference>
<keyword evidence="3 7" id="KW-1003">Cell membrane</keyword>
<feature type="transmembrane region" description="Helical" evidence="7">
    <location>
        <begin position="55"/>
        <end position="80"/>
    </location>
</feature>
<dbReference type="Pfam" id="PF09335">
    <property type="entry name" value="VTT_dom"/>
    <property type="match status" value="1"/>
</dbReference>
<organism evidence="9 10">
    <name type="scientific">Nesterenkonia alkaliphila</name>
    <dbReference type="NCBI Taxonomy" id="1463631"/>
    <lineage>
        <taxon>Bacteria</taxon>
        <taxon>Bacillati</taxon>
        <taxon>Actinomycetota</taxon>
        <taxon>Actinomycetes</taxon>
        <taxon>Micrococcales</taxon>
        <taxon>Micrococcaceae</taxon>
        <taxon>Nesterenkonia</taxon>
    </lineage>
</organism>
<sequence>MVWVAFNVDLPPADQLQASIAEFGWAGWLVFIALYAIVALTPIPVTIMAVTGGLLFGLAIGSVLSIIGVFLGSWGAYWLARGLGKRTVKRLLGRYRSRVEGQLSSAGFEAVTTLRLLPGLPYWPVNYGSGAFGLSTAVYVPASLLAMTPGQTSLVAVGNFIAEPGVIAGIWVLIAWAVVLVLTVVFYLRWRRAWKPKPSDDDHQDTDDGEERR</sequence>
<name>A0A7K1UL02_9MICC</name>
<feature type="transmembrane region" description="Helical" evidence="7">
    <location>
        <begin position="125"/>
        <end position="146"/>
    </location>
</feature>
<proteinExistence type="inferred from homology"/>
<comment type="caution">
    <text evidence="7">Lacks conserved residue(s) required for the propagation of feature annotation.</text>
</comment>
<dbReference type="GO" id="GO:0005886">
    <property type="term" value="C:plasma membrane"/>
    <property type="evidence" value="ECO:0007669"/>
    <property type="project" value="UniProtKB-SubCell"/>
</dbReference>
<dbReference type="PANTHER" id="PTHR12677:SF59">
    <property type="entry name" value="GOLGI APPARATUS MEMBRANE PROTEIN TVP38-RELATED"/>
    <property type="match status" value="1"/>
</dbReference>
<evidence type="ECO:0000256" key="4">
    <source>
        <dbReference type="ARBA" id="ARBA00022692"/>
    </source>
</evidence>
<feature type="transmembrane region" description="Helical" evidence="7">
    <location>
        <begin position="166"/>
        <end position="188"/>
    </location>
</feature>
<keyword evidence="10" id="KW-1185">Reference proteome</keyword>
<evidence type="ECO:0000313" key="10">
    <source>
        <dbReference type="Proteomes" id="UP000460157"/>
    </source>
</evidence>
<dbReference type="EMBL" id="WRPM01000091">
    <property type="protein sequence ID" value="MVT27153.1"/>
    <property type="molecule type" value="Genomic_DNA"/>
</dbReference>
<evidence type="ECO:0000256" key="6">
    <source>
        <dbReference type="ARBA" id="ARBA00023136"/>
    </source>
</evidence>
<protein>
    <recommendedName>
        <fullName evidence="7">TVP38/TMEM64 family membrane protein</fullName>
    </recommendedName>
</protein>
<evidence type="ECO:0000256" key="1">
    <source>
        <dbReference type="ARBA" id="ARBA00004651"/>
    </source>
</evidence>
<keyword evidence="6 7" id="KW-0472">Membrane</keyword>
<evidence type="ECO:0000256" key="2">
    <source>
        <dbReference type="ARBA" id="ARBA00008640"/>
    </source>
</evidence>
<evidence type="ECO:0000313" key="9">
    <source>
        <dbReference type="EMBL" id="MVT27153.1"/>
    </source>
</evidence>
<feature type="domain" description="VTT" evidence="8">
    <location>
        <begin position="43"/>
        <end position="159"/>
    </location>
</feature>
<comment type="similarity">
    <text evidence="2 7">Belongs to the TVP38/TMEM64 family.</text>
</comment>
<evidence type="ECO:0000256" key="5">
    <source>
        <dbReference type="ARBA" id="ARBA00022989"/>
    </source>
</evidence>
<gene>
    <name evidence="9" type="ORF">GNZ21_12455</name>
</gene>
<reference evidence="9 10" key="1">
    <citation type="submission" date="2019-12" db="EMBL/GenBank/DDBJ databases">
        <title>Nesterenkonia muleiensis sp. nov., a novel actinobacterium isolated from sap of Populus euphratica.</title>
        <authorList>
            <person name="Wang R."/>
        </authorList>
    </citation>
    <scope>NUCLEOTIDE SEQUENCE [LARGE SCALE GENOMIC DNA]</scope>
    <source>
        <strain evidence="9 10">F10</strain>
    </source>
</reference>
<feature type="transmembrane region" description="Helical" evidence="7">
    <location>
        <begin position="25"/>
        <end position="49"/>
    </location>
</feature>
<comment type="subcellular location">
    <subcellularLocation>
        <location evidence="1 7">Cell membrane</location>
        <topology evidence="1 7">Multi-pass membrane protein</topology>
    </subcellularLocation>
</comment>
<dbReference type="InterPro" id="IPR032816">
    <property type="entry name" value="VTT_dom"/>
</dbReference>
<accession>A0A7K1UL02</accession>